<evidence type="ECO:0000313" key="1">
    <source>
        <dbReference type="EMBL" id="GBM65381.1"/>
    </source>
</evidence>
<proteinExistence type="predicted"/>
<organism evidence="1 2">
    <name type="scientific">Araneus ventricosus</name>
    <name type="common">Orbweaver spider</name>
    <name type="synonym">Epeira ventricosa</name>
    <dbReference type="NCBI Taxonomy" id="182803"/>
    <lineage>
        <taxon>Eukaryota</taxon>
        <taxon>Metazoa</taxon>
        <taxon>Ecdysozoa</taxon>
        <taxon>Arthropoda</taxon>
        <taxon>Chelicerata</taxon>
        <taxon>Arachnida</taxon>
        <taxon>Araneae</taxon>
        <taxon>Araneomorphae</taxon>
        <taxon>Entelegynae</taxon>
        <taxon>Araneoidea</taxon>
        <taxon>Araneidae</taxon>
        <taxon>Araneus</taxon>
    </lineage>
</organism>
<sequence>MRVPGSKSNSTEDPTGPFLRVWGLLHTKSYVEAKRPPVGVVQKVESSLQTLPNAWIIDSGKLKLLPAQARMKSTSLNREVYKKTFPRPIIYHTKRRENCQYRYRKIKVTPCSSKDENHISYQRSL</sequence>
<dbReference type="AlphaFoldDB" id="A0A4Y2HJ71"/>
<gene>
    <name evidence="1" type="ORF">AVEN_201233_1</name>
</gene>
<reference evidence="1 2" key="1">
    <citation type="journal article" date="2019" name="Sci. Rep.">
        <title>Orb-weaving spider Araneus ventricosus genome elucidates the spidroin gene catalogue.</title>
        <authorList>
            <person name="Kono N."/>
            <person name="Nakamura H."/>
            <person name="Ohtoshi R."/>
            <person name="Moran D.A.P."/>
            <person name="Shinohara A."/>
            <person name="Yoshida Y."/>
            <person name="Fujiwara M."/>
            <person name="Mori M."/>
            <person name="Tomita M."/>
            <person name="Arakawa K."/>
        </authorList>
    </citation>
    <scope>NUCLEOTIDE SEQUENCE [LARGE SCALE GENOMIC DNA]</scope>
</reference>
<dbReference type="EMBL" id="BGPR01001976">
    <property type="protein sequence ID" value="GBM65381.1"/>
    <property type="molecule type" value="Genomic_DNA"/>
</dbReference>
<evidence type="ECO:0000313" key="2">
    <source>
        <dbReference type="Proteomes" id="UP000499080"/>
    </source>
</evidence>
<protein>
    <submittedName>
        <fullName evidence="1">Uncharacterized protein</fullName>
    </submittedName>
</protein>
<name>A0A4Y2HJ71_ARAVE</name>
<comment type="caution">
    <text evidence="1">The sequence shown here is derived from an EMBL/GenBank/DDBJ whole genome shotgun (WGS) entry which is preliminary data.</text>
</comment>
<dbReference type="Proteomes" id="UP000499080">
    <property type="component" value="Unassembled WGS sequence"/>
</dbReference>
<accession>A0A4Y2HJ71</accession>
<keyword evidence="2" id="KW-1185">Reference proteome</keyword>